<dbReference type="GO" id="GO:0005829">
    <property type="term" value="C:cytosol"/>
    <property type="evidence" value="ECO:0007669"/>
    <property type="project" value="TreeGrafter"/>
</dbReference>
<dbReference type="PANTHER" id="PTHR21499">
    <property type="entry name" value="ASPARTATE KINASE"/>
    <property type="match status" value="1"/>
</dbReference>
<dbReference type="EC" id="2.7.2.4" evidence="2"/>
<dbReference type="Gene3D" id="3.30.2130.10">
    <property type="entry name" value="VC0802-like"/>
    <property type="match status" value="1"/>
</dbReference>
<comment type="pathway">
    <text evidence="7">Amino-acid biosynthesis; L-methionine biosynthesis via de novo pathway.</text>
</comment>
<dbReference type="OrthoDB" id="9799110at2"/>
<evidence type="ECO:0000259" key="10">
    <source>
        <dbReference type="Pfam" id="PF22468"/>
    </source>
</evidence>
<keyword evidence="4" id="KW-0547">Nucleotide-binding</keyword>
<keyword evidence="6" id="KW-0067">ATP-binding</keyword>
<evidence type="ECO:0000256" key="3">
    <source>
        <dbReference type="ARBA" id="ARBA00022679"/>
    </source>
</evidence>
<dbReference type="GO" id="GO:0009089">
    <property type="term" value="P:lysine biosynthetic process via diaminopimelate"/>
    <property type="evidence" value="ECO:0007669"/>
    <property type="project" value="TreeGrafter"/>
</dbReference>
<keyword evidence="12" id="KW-1185">Reference proteome</keyword>
<proteinExistence type="inferred from homology"/>
<dbReference type="PANTHER" id="PTHR21499:SF3">
    <property type="entry name" value="ASPARTOKINASE"/>
    <property type="match status" value="1"/>
</dbReference>
<dbReference type="Proteomes" id="UP000284841">
    <property type="component" value="Unassembled WGS sequence"/>
</dbReference>
<evidence type="ECO:0000256" key="8">
    <source>
        <dbReference type="ARBA" id="ARBA00047872"/>
    </source>
</evidence>
<dbReference type="InterPro" id="IPR054352">
    <property type="entry name" value="ACT_Aspartokinase"/>
</dbReference>
<evidence type="ECO:0000259" key="9">
    <source>
        <dbReference type="Pfam" id="PF00696"/>
    </source>
</evidence>
<dbReference type="GO" id="GO:0005524">
    <property type="term" value="F:ATP binding"/>
    <property type="evidence" value="ECO:0007669"/>
    <property type="project" value="UniProtKB-KW"/>
</dbReference>
<dbReference type="CDD" id="cd04891">
    <property type="entry name" value="ACT_AK-LysC-DapG-like_1"/>
    <property type="match status" value="1"/>
</dbReference>
<keyword evidence="5" id="KW-0418">Kinase</keyword>
<gene>
    <name evidence="11" type="ORF">DW099_02870</name>
</gene>
<evidence type="ECO:0000256" key="4">
    <source>
        <dbReference type="ARBA" id="ARBA00022741"/>
    </source>
</evidence>
<evidence type="ECO:0000256" key="7">
    <source>
        <dbReference type="ARBA" id="ARBA00034478"/>
    </source>
</evidence>
<dbReference type="RefSeq" id="WP_118333649.1">
    <property type="nucleotide sequence ID" value="NZ_AP025567.1"/>
</dbReference>
<dbReference type="GO" id="GO:0004072">
    <property type="term" value="F:aspartate kinase activity"/>
    <property type="evidence" value="ECO:0007669"/>
    <property type="project" value="UniProtKB-EC"/>
</dbReference>
<dbReference type="AlphaFoldDB" id="A0A415E6Z6"/>
<dbReference type="STRING" id="1776384.GCA_900086585_02880"/>
<protein>
    <recommendedName>
        <fullName evidence="2">aspartate kinase</fullName>
        <ecNumber evidence="2">2.7.2.4</ecNumber>
    </recommendedName>
</protein>
<reference evidence="11 12" key="1">
    <citation type="submission" date="2018-08" db="EMBL/GenBank/DDBJ databases">
        <title>A genome reference for cultivated species of the human gut microbiota.</title>
        <authorList>
            <person name="Zou Y."/>
            <person name="Xue W."/>
            <person name="Luo G."/>
        </authorList>
    </citation>
    <scope>NUCLEOTIDE SEQUENCE [LARGE SCALE GENOMIC DNA]</scope>
    <source>
        <strain evidence="11 12">AM07-24</strain>
    </source>
</reference>
<evidence type="ECO:0000256" key="5">
    <source>
        <dbReference type="ARBA" id="ARBA00022777"/>
    </source>
</evidence>
<sequence length="398" mass="42386">MNIVQKYGGCYLKNMEDLSAIASHLAQSRENSDSLVLVTAAMQEIAEAMSARAASLETEIGSDKLDAMFSAAEKQTAALMAAALEREGLRAAVIEDIKGTSLSEVEVFAGKHELEIGRIEKALQEGVIPVVAGFQGIGKYGAEDVQGRYGAAATAVAIAAGLGCDCQLYGNTKGIYTREPAEEGSVIEKISYEEAMELIMLGESDLESRAIELAKAFGVEVYVGPAMEEEKSGGTYIMDRSLIVQEAAVTGLTVSDDIVVYTLKGLPTDGDRIAELFELLSDLSVNIDMISQQTCSEHSCAVSFSCSKDKTSEIDQAFEVNQRLRELEIYKQDNLSLVSLVGVGMASHVGVAGRVFSVLAQHAIHHYNITTSEISISVAIDSSQKAAAVVSLSEAFGL</sequence>
<dbReference type="GO" id="GO:0009090">
    <property type="term" value="P:homoserine biosynthetic process"/>
    <property type="evidence" value="ECO:0007669"/>
    <property type="project" value="TreeGrafter"/>
</dbReference>
<evidence type="ECO:0000313" key="11">
    <source>
        <dbReference type="EMBL" id="RHJ89531.1"/>
    </source>
</evidence>
<feature type="domain" description="Aspartokinase ACT" evidence="10">
    <location>
        <begin position="338"/>
        <end position="396"/>
    </location>
</feature>
<dbReference type="Pfam" id="PF22468">
    <property type="entry name" value="ACT_9"/>
    <property type="match status" value="1"/>
</dbReference>
<organism evidence="11 12">
    <name type="scientific">Emergencia timonensis</name>
    <dbReference type="NCBI Taxonomy" id="1776384"/>
    <lineage>
        <taxon>Bacteria</taxon>
        <taxon>Bacillati</taxon>
        <taxon>Bacillota</taxon>
        <taxon>Clostridia</taxon>
        <taxon>Peptostreptococcales</taxon>
        <taxon>Anaerovoracaceae</taxon>
        <taxon>Emergencia</taxon>
    </lineage>
</organism>
<evidence type="ECO:0000256" key="1">
    <source>
        <dbReference type="ARBA" id="ARBA00010122"/>
    </source>
</evidence>
<dbReference type="SUPFAM" id="SSF55021">
    <property type="entry name" value="ACT-like"/>
    <property type="match status" value="2"/>
</dbReference>
<dbReference type="CDD" id="cd04936">
    <property type="entry name" value="ACT_AKii-LysC-BS-like_2"/>
    <property type="match status" value="1"/>
</dbReference>
<comment type="similarity">
    <text evidence="1">Belongs to the aspartokinase family.</text>
</comment>
<comment type="caution">
    <text evidence="11">The sequence shown here is derived from an EMBL/GenBank/DDBJ whole genome shotgun (WGS) entry which is preliminary data.</text>
</comment>
<feature type="domain" description="Aspartate/glutamate/uridylate kinase" evidence="9">
    <location>
        <begin position="3"/>
        <end position="223"/>
    </location>
</feature>
<comment type="catalytic activity">
    <reaction evidence="8">
        <text>L-aspartate + ATP = 4-phospho-L-aspartate + ADP</text>
        <dbReference type="Rhea" id="RHEA:23776"/>
        <dbReference type="ChEBI" id="CHEBI:29991"/>
        <dbReference type="ChEBI" id="CHEBI:30616"/>
        <dbReference type="ChEBI" id="CHEBI:57535"/>
        <dbReference type="ChEBI" id="CHEBI:456216"/>
        <dbReference type="EC" id="2.7.2.4"/>
    </reaction>
</comment>
<dbReference type="Gene3D" id="3.40.1160.10">
    <property type="entry name" value="Acetylglutamate kinase-like"/>
    <property type="match status" value="1"/>
</dbReference>
<keyword evidence="3" id="KW-0808">Transferase</keyword>
<accession>A0A415E6Z6</accession>
<evidence type="ECO:0000313" key="12">
    <source>
        <dbReference type="Proteomes" id="UP000284841"/>
    </source>
</evidence>
<dbReference type="Pfam" id="PF00696">
    <property type="entry name" value="AA_kinase"/>
    <property type="match status" value="1"/>
</dbReference>
<dbReference type="SUPFAM" id="SSF53633">
    <property type="entry name" value="Carbamate kinase-like"/>
    <property type="match status" value="1"/>
</dbReference>
<dbReference type="InterPro" id="IPR001048">
    <property type="entry name" value="Asp/Glu/Uridylate_kinase"/>
</dbReference>
<evidence type="ECO:0000256" key="6">
    <source>
        <dbReference type="ARBA" id="ARBA00022840"/>
    </source>
</evidence>
<dbReference type="InterPro" id="IPR036393">
    <property type="entry name" value="AceGlu_kinase-like_sf"/>
</dbReference>
<dbReference type="EMBL" id="QRMS01000001">
    <property type="protein sequence ID" value="RHJ89531.1"/>
    <property type="molecule type" value="Genomic_DNA"/>
</dbReference>
<evidence type="ECO:0000256" key="2">
    <source>
        <dbReference type="ARBA" id="ARBA00013059"/>
    </source>
</evidence>
<name>A0A415E6Z6_9FIRM</name>
<dbReference type="InterPro" id="IPR045865">
    <property type="entry name" value="ACT-like_dom_sf"/>
</dbReference>